<dbReference type="OrthoDB" id="680421at2"/>
<dbReference type="EMBL" id="SJZI01000003">
    <property type="protein sequence ID" value="TCJ18847.1"/>
    <property type="molecule type" value="Genomic_DNA"/>
</dbReference>
<dbReference type="Proteomes" id="UP000295334">
    <property type="component" value="Unassembled WGS sequence"/>
</dbReference>
<accession>A0A4R1BNC0</accession>
<evidence type="ECO:0000313" key="3">
    <source>
        <dbReference type="Proteomes" id="UP000295334"/>
    </source>
</evidence>
<dbReference type="Pfam" id="PF00027">
    <property type="entry name" value="cNMP_binding"/>
    <property type="match status" value="1"/>
</dbReference>
<dbReference type="InterPro" id="IPR000595">
    <property type="entry name" value="cNMP-bd_dom"/>
</dbReference>
<feature type="domain" description="Cyclic nucleotide-binding" evidence="1">
    <location>
        <begin position="1"/>
        <end position="26"/>
    </location>
</feature>
<sequence length="164" mass="18962">MHKGELLVEEGKICRHLYFLERGAIRGFYNHEGREVTHWFGFAPEFVTSFHSFSTGQAAVENIQLLEGSVLWAISREKLAGLLDRFHSLERLVRLAYEHYYVRLEERFVNGQFRTAAERYRQLLEQEPHLLVRVPLQYIAAYLGISPETLSRVRAALNKPGSGS</sequence>
<dbReference type="InterPro" id="IPR018490">
    <property type="entry name" value="cNMP-bd_dom_sf"/>
</dbReference>
<reference evidence="2 3" key="1">
    <citation type="submission" date="2019-03" db="EMBL/GenBank/DDBJ databases">
        <authorList>
            <person name="Kim M.K.M."/>
        </authorList>
    </citation>
    <scope>NUCLEOTIDE SEQUENCE [LARGE SCALE GENOMIC DNA]</scope>
    <source>
        <strain evidence="2 3">17J68-12</strain>
    </source>
</reference>
<proteinExistence type="predicted"/>
<dbReference type="SUPFAM" id="SSF51206">
    <property type="entry name" value="cAMP-binding domain-like"/>
    <property type="match status" value="1"/>
</dbReference>
<name>A0A4R1BNC0_9BACT</name>
<dbReference type="Gene3D" id="2.60.120.10">
    <property type="entry name" value="Jelly Rolls"/>
    <property type="match status" value="1"/>
</dbReference>
<organism evidence="2 3">
    <name type="scientific">Flaviaesturariibacter flavus</name>
    <dbReference type="NCBI Taxonomy" id="2502780"/>
    <lineage>
        <taxon>Bacteria</taxon>
        <taxon>Pseudomonadati</taxon>
        <taxon>Bacteroidota</taxon>
        <taxon>Chitinophagia</taxon>
        <taxon>Chitinophagales</taxon>
        <taxon>Chitinophagaceae</taxon>
        <taxon>Flaviaestuariibacter</taxon>
    </lineage>
</organism>
<gene>
    <name evidence="2" type="ORF">EPD60_03215</name>
</gene>
<dbReference type="InterPro" id="IPR014710">
    <property type="entry name" value="RmlC-like_jellyroll"/>
</dbReference>
<dbReference type="PROSITE" id="PS50042">
    <property type="entry name" value="CNMP_BINDING_3"/>
    <property type="match status" value="1"/>
</dbReference>
<evidence type="ECO:0000259" key="1">
    <source>
        <dbReference type="PROSITE" id="PS50042"/>
    </source>
</evidence>
<keyword evidence="3" id="KW-1185">Reference proteome</keyword>
<comment type="caution">
    <text evidence="2">The sequence shown here is derived from an EMBL/GenBank/DDBJ whole genome shotgun (WGS) entry which is preliminary data.</text>
</comment>
<evidence type="ECO:0000313" key="2">
    <source>
        <dbReference type="EMBL" id="TCJ18847.1"/>
    </source>
</evidence>
<dbReference type="AlphaFoldDB" id="A0A4R1BNC0"/>
<protein>
    <submittedName>
        <fullName evidence="2">Crp/Fnr family transcriptional regulator</fullName>
    </submittedName>
</protein>